<reference evidence="3 4" key="1">
    <citation type="submission" date="2022-01" db="EMBL/GenBank/DDBJ databases">
        <title>Paraglaciecola sp. G1-23.</title>
        <authorList>
            <person name="Jin M.S."/>
            <person name="Han D.M."/>
            <person name="Kim H.M."/>
            <person name="Jeon C.O."/>
        </authorList>
    </citation>
    <scope>NUCLEOTIDE SEQUENCE [LARGE SCALE GENOMIC DNA]</scope>
    <source>
        <strain evidence="3 4">G1-23</strain>
    </source>
</reference>
<dbReference type="InterPro" id="IPR012341">
    <property type="entry name" value="6hp_glycosidase-like_sf"/>
</dbReference>
<dbReference type="EMBL" id="JAKGAS010000008">
    <property type="protein sequence ID" value="MCF2949444.1"/>
    <property type="molecule type" value="Genomic_DNA"/>
</dbReference>
<evidence type="ECO:0000256" key="2">
    <source>
        <dbReference type="ARBA" id="ARBA00023235"/>
    </source>
</evidence>
<gene>
    <name evidence="3" type="ORF">L0668_15095</name>
</gene>
<dbReference type="Proteomes" id="UP001521137">
    <property type="component" value="Unassembled WGS sequence"/>
</dbReference>
<name>A0ABS9D9N4_9ALTE</name>
<proteinExistence type="inferred from homology"/>
<dbReference type="InterPro" id="IPR008928">
    <property type="entry name" value="6-hairpin_glycosidase_sf"/>
</dbReference>
<organism evidence="3 4">
    <name type="scientific">Paraglaciecola algarum</name>
    <dbReference type="NCBI Taxonomy" id="3050085"/>
    <lineage>
        <taxon>Bacteria</taxon>
        <taxon>Pseudomonadati</taxon>
        <taxon>Pseudomonadota</taxon>
        <taxon>Gammaproteobacteria</taxon>
        <taxon>Alteromonadales</taxon>
        <taxon>Alteromonadaceae</taxon>
        <taxon>Paraglaciecola</taxon>
    </lineage>
</organism>
<evidence type="ECO:0000256" key="1">
    <source>
        <dbReference type="ARBA" id="ARBA00008558"/>
    </source>
</evidence>
<dbReference type="Gene3D" id="1.50.10.10">
    <property type="match status" value="1"/>
</dbReference>
<dbReference type="Pfam" id="PF07221">
    <property type="entry name" value="GlcNAc_2-epim"/>
    <property type="match status" value="1"/>
</dbReference>
<dbReference type="RefSeq" id="WP_235313544.1">
    <property type="nucleotide sequence ID" value="NZ_JAKGAS010000008.1"/>
</dbReference>
<dbReference type="InterPro" id="IPR010819">
    <property type="entry name" value="AGE/CE"/>
</dbReference>
<comment type="caution">
    <text evidence="3">The sequence shown here is derived from an EMBL/GenBank/DDBJ whole genome shotgun (WGS) entry which is preliminary data.</text>
</comment>
<evidence type="ECO:0000313" key="4">
    <source>
        <dbReference type="Proteomes" id="UP001521137"/>
    </source>
</evidence>
<sequence>MNPNPLNSNHQKLKVDIEQYLAWLHKLAVPCWIERGLDPQGAAYERLLSNGQADLNCDRRVRVQARQMFVFAAAHKNQWINNGLELIAGLDQYVQRFAKTNNSVIFAHILDKDNQVINQSHDLYDVAFFLLAYGWRYHVFNDLKALDYANKLLLQIDTDLKGQAGGWREGSYTYQYRRQNPHMHLFEAFLTLYSVTKDAKWLAKAGEIFSLFETIFFDSKQQVLLEFFNHDWTPCHDAKGQIIEPGHMFEWVWLLRQYSLLTGTPVDDYCHALYHKGLHYGLDQSSDLILDEVSLSNTKHKQTKRCWPMTEWIKAALAQATYCKKSDQYNYTHDAQIALSSLSKHFLVANTNGSYVDQYGVENQVISDFAPSSTLYHLVMAGLEAKRFIQDKKDVF</sequence>
<accession>A0ABS9D9N4</accession>
<keyword evidence="4" id="KW-1185">Reference proteome</keyword>
<dbReference type="PANTHER" id="PTHR15108">
    <property type="entry name" value="N-ACYLGLUCOSAMINE-2-EPIMERASE"/>
    <property type="match status" value="1"/>
</dbReference>
<evidence type="ECO:0000313" key="3">
    <source>
        <dbReference type="EMBL" id="MCF2949444.1"/>
    </source>
</evidence>
<keyword evidence="2" id="KW-0413">Isomerase</keyword>
<protein>
    <submittedName>
        <fullName evidence="3">AGE family epimerase/isomerase</fullName>
    </submittedName>
</protein>
<comment type="similarity">
    <text evidence="1">Belongs to the N-acylglucosamine 2-epimerase family.</text>
</comment>
<dbReference type="SUPFAM" id="SSF48208">
    <property type="entry name" value="Six-hairpin glycosidases"/>
    <property type="match status" value="1"/>
</dbReference>